<accession>A0AAP2D8T9</accession>
<dbReference type="SUPFAM" id="SSF47240">
    <property type="entry name" value="Ferritin-like"/>
    <property type="match status" value="1"/>
</dbReference>
<dbReference type="Proteomes" id="UP001319180">
    <property type="component" value="Unassembled WGS sequence"/>
</dbReference>
<dbReference type="InterPro" id="IPR009078">
    <property type="entry name" value="Ferritin-like_SF"/>
</dbReference>
<comment type="caution">
    <text evidence="1">The sequence shown here is derived from an EMBL/GenBank/DDBJ whole genome shotgun (WGS) entry which is preliminary data.</text>
</comment>
<dbReference type="InterPro" id="IPR010287">
    <property type="entry name" value="DUF892_YciF-like"/>
</dbReference>
<name>A0AAP2D8T9_9BACT</name>
<dbReference type="Pfam" id="PF05974">
    <property type="entry name" value="DUF892"/>
    <property type="match status" value="1"/>
</dbReference>
<sequence length="169" mass="19458">MDKTIKTLQDALTYQVQGLLYAEQKIREAFQSCNHHLESEDVKHALEDYADNAGNVSIKLDRIFNYLLIEPIARKNEVILKMIEETQFLLTYAARPHLKDILMVGCMKNINAYKTVNLRNCYLMAVELELDTVADLLQQMLEWELATGKRLAALSIHEFNKLNGPFQAK</sequence>
<reference evidence="1 2" key="1">
    <citation type="submission" date="2021-05" db="EMBL/GenBank/DDBJ databases">
        <title>A Polyphasic approach of four new species of the genus Ohtaekwangia: Ohtaekwangia histidinii sp. nov., Ohtaekwangia cretensis sp. nov., Ohtaekwangia indiensis sp. nov., Ohtaekwangia reichenbachii sp. nov. from diverse environment.</title>
        <authorList>
            <person name="Octaviana S."/>
        </authorList>
    </citation>
    <scope>NUCLEOTIDE SEQUENCE [LARGE SCALE GENOMIC DNA]</scope>
    <source>
        <strain evidence="1 2">PWU37</strain>
    </source>
</reference>
<dbReference type="InterPro" id="IPR012347">
    <property type="entry name" value="Ferritin-like"/>
</dbReference>
<evidence type="ECO:0000313" key="2">
    <source>
        <dbReference type="Proteomes" id="UP001319180"/>
    </source>
</evidence>
<proteinExistence type="predicted"/>
<dbReference type="AlphaFoldDB" id="A0AAP2D8T9"/>
<evidence type="ECO:0000313" key="1">
    <source>
        <dbReference type="EMBL" id="MBT1686455.1"/>
    </source>
</evidence>
<dbReference type="Gene3D" id="1.20.1260.10">
    <property type="match status" value="1"/>
</dbReference>
<gene>
    <name evidence="1" type="ORF">KK078_07815</name>
</gene>
<keyword evidence="2" id="KW-1185">Reference proteome</keyword>
<dbReference type="EMBL" id="JAHESC010000008">
    <property type="protein sequence ID" value="MBT1686455.1"/>
    <property type="molecule type" value="Genomic_DNA"/>
</dbReference>
<dbReference type="RefSeq" id="WP_254089692.1">
    <property type="nucleotide sequence ID" value="NZ_JAHESC010000008.1"/>
</dbReference>
<protein>
    <submittedName>
        <fullName evidence="1">DUF892 family protein</fullName>
    </submittedName>
</protein>
<organism evidence="1 2">
    <name type="scientific">Dawidia soli</name>
    <dbReference type="NCBI Taxonomy" id="2782352"/>
    <lineage>
        <taxon>Bacteria</taxon>
        <taxon>Pseudomonadati</taxon>
        <taxon>Bacteroidota</taxon>
        <taxon>Cytophagia</taxon>
        <taxon>Cytophagales</taxon>
        <taxon>Chryseotaleaceae</taxon>
        <taxon>Dawidia</taxon>
    </lineage>
</organism>